<dbReference type="AlphaFoldDB" id="V5GD27"/>
<reference evidence="2" key="1">
    <citation type="submission" date="2013-07" db="EMBL/GenBank/DDBJ databases">
        <title>Midgut Transcriptome Profiling of Anoplphora glabripennis, a Lignocellulose Degrading, Wood-Boring Cerambycid.</title>
        <authorList>
            <person name="Scully E.D."/>
            <person name="Hoover K."/>
            <person name="Carlson J.E."/>
            <person name="Tien M."/>
            <person name="Geib S.M."/>
        </authorList>
    </citation>
    <scope>NUCLEOTIDE SEQUENCE</scope>
</reference>
<dbReference type="InterPro" id="IPR005162">
    <property type="entry name" value="Retrotrans_gag_dom"/>
</dbReference>
<organism evidence="2">
    <name type="scientific">Anoplophora glabripennis</name>
    <name type="common">Asian longhorn beetle</name>
    <name type="synonym">Anoplophora nobilis</name>
    <dbReference type="NCBI Taxonomy" id="217634"/>
    <lineage>
        <taxon>Eukaryota</taxon>
        <taxon>Metazoa</taxon>
        <taxon>Ecdysozoa</taxon>
        <taxon>Arthropoda</taxon>
        <taxon>Hexapoda</taxon>
        <taxon>Insecta</taxon>
        <taxon>Pterygota</taxon>
        <taxon>Neoptera</taxon>
        <taxon>Endopterygota</taxon>
        <taxon>Coleoptera</taxon>
        <taxon>Polyphaga</taxon>
        <taxon>Cucujiformia</taxon>
        <taxon>Chrysomeloidea</taxon>
        <taxon>Cerambycidae</taxon>
        <taxon>Lamiinae</taxon>
        <taxon>Lamiini</taxon>
        <taxon>Anoplophora</taxon>
    </lineage>
</organism>
<name>V5GD27_ANOGL</name>
<dbReference type="Pfam" id="PF03732">
    <property type="entry name" value="Retrotrans_gag"/>
    <property type="match status" value="1"/>
</dbReference>
<dbReference type="EMBL" id="GALX01000416">
    <property type="protein sequence ID" value="JAB68050.1"/>
    <property type="molecule type" value="Transcribed_RNA"/>
</dbReference>
<sequence>KLKELTRDESFGELVLSDTFQPDVVEEVDVCNRKITDLETYLVDYDIVANSNESRYVDAKLRHLITRLKRLTPPNDALQNSISNLNGRLYEIEENLDKKLNGVDNDNEPRNTLPPVAKVSNICRAPSVPVYKWDVRFSGGKEGLSVNAFIERVEEYRISRGVSESELFTSITDLLTGKALSWYRSVSVKINSWSEFVGKLRENYLPFNFHNDLLREIREREQGVDETVSEFFSCMINYFG</sequence>
<evidence type="ECO:0000313" key="2">
    <source>
        <dbReference type="EMBL" id="JAB68050.1"/>
    </source>
</evidence>
<feature type="domain" description="Retrotransposon gag" evidence="1">
    <location>
        <begin position="174"/>
        <end position="233"/>
    </location>
</feature>
<feature type="non-terminal residue" evidence="2">
    <location>
        <position position="240"/>
    </location>
</feature>
<feature type="non-terminal residue" evidence="2">
    <location>
        <position position="1"/>
    </location>
</feature>
<proteinExistence type="predicted"/>
<protein>
    <recommendedName>
        <fullName evidence="1">Retrotransposon gag domain-containing protein</fullName>
    </recommendedName>
</protein>
<evidence type="ECO:0000259" key="1">
    <source>
        <dbReference type="Pfam" id="PF03732"/>
    </source>
</evidence>
<accession>V5GD27</accession>